<gene>
    <name evidence="2" type="ORF">EWB00_000524</name>
</gene>
<comment type="caution">
    <text evidence="2">The sequence shown here is derived from an EMBL/GenBank/DDBJ whole genome shotgun (WGS) entry which is preliminary data.</text>
</comment>
<organism evidence="2 3">
    <name type="scientific">Schistosoma japonicum</name>
    <name type="common">Blood fluke</name>
    <dbReference type="NCBI Taxonomy" id="6182"/>
    <lineage>
        <taxon>Eukaryota</taxon>
        <taxon>Metazoa</taxon>
        <taxon>Spiralia</taxon>
        <taxon>Lophotrochozoa</taxon>
        <taxon>Platyhelminthes</taxon>
        <taxon>Trematoda</taxon>
        <taxon>Digenea</taxon>
        <taxon>Strigeidida</taxon>
        <taxon>Schistosomatoidea</taxon>
        <taxon>Schistosomatidae</taxon>
        <taxon>Schistosoma</taxon>
    </lineage>
</organism>
<proteinExistence type="predicted"/>
<evidence type="ECO:0000256" key="1">
    <source>
        <dbReference type="SAM" id="MobiDB-lite"/>
    </source>
</evidence>
<feature type="compositionally biased region" description="Polar residues" evidence="1">
    <location>
        <begin position="30"/>
        <end position="42"/>
    </location>
</feature>
<feature type="region of interest" description="Disordered" evidence="1">
    <location>
        <begin position="25"/>
        <end position="48"/>
    </location>
</feature>
<dbReference type="AlphaFoldDB" id="A0A4Z2CK69"/>
<sequence length="135" mass="15062">MSLGRNGKESPKISWKAWSHVQTHDGLGRNQIQDENSKQVTVKTGRADRPEFYLDKHLHGWGKDDRPSVDGLLTGHQPSSWVLVACTGPRLVPKKICNCGATDDVMVREAEGQRHRRETQTESHAGQPKESPPTC</sequence>
<protein>
    <submittedName>
        <fullName evidence="2">Uncharacterized protein</fullName>
    </submittedName>
</protein>
<dbReference type="EMBL" id="SKCS01001153">
    <property type="protein sequence ID" value="TNN04683.1"/>
    <property type="molecule type" value="Genomic_DNA"/>
</dbReference>
<evidence type="ECO:0000313" key="3">
    <source>
        <dbReference type="Proteomes" id="UP000311919"/>
    </source>
</evidence>
<dbReference type="Proteomes" id="UP000311919">
    <property type="component" value="Unassembled WGS sequence"/>
</dbReference>
<evidence type="ECO:0000313" key="2">
    <source>
        <dbReference type="EMBL" id="TNN04683.1"/>
    </source>
</evidence>
<keyword evidence="3" id="KW-1185">Reference proteome</keyword>
<name>A0A4Z2CK69_SCHJA</name>
<reference evidence="2 3" key="1">
    <citation type="submission" date="2019-03" db="EMBL/GenBank/DDBJ databases">
        <title>An improved genome assembly of the fluke Schistosoma japonicum.</title>
        <authorList>
            <person name="Hu W."/>
            <person name="Luo F."/>
            <person name="Yin M."/>
            <person name="Mo X."/>
            <person name="Sun C."/>
            <person name="Wu Q."/>
            <person name="Zhu B."/>
            <person name="Xiang M."/>
            <person name="Wang J."/>
            <person name="Wang Y."/>
            <person name="Zhang T."/>
            <person name="Xu B."/>
            <person name="Zheng H."/>
            <person name="Feng Z."/>
        </authorList>
    </citation>
    <scope>NUCLEOTIDE SEQUENCE [LARGE SCALE GENOMIC DNA]</scope>
    <source>
        <strain evidence="2">HuSjv2</strain>
        <tissue evidence="2">Worms</tissue>
    </source>
</reference>
<accession>A0A4Z2CK69</accession>
<feature type="compositionally biased region" description="Basic and acidic residues" evidence="1">
    <location>
        <begin position="108"/>
        <end position="121"/>
    </location>
</feature>
<feature type="region of interest" description="Disordered" evidence="1">
    <location>
        <begin position="108"/>
        <end position="135"/>
    </location>
</feature>